<evidence type="ECO:0000313" key="3">
    <source>
        <dbReference type="EMBL" id="PWI75569.1"/>
    </source>
</evidence>
<feature type="compositionally biased region" description="Basic and acidic residues" evidence="1">
    <location>
        <begin position="459"/>
        <end position="468"/>
    </location>
</feature>
<evidence type="ECO:0000313" key="5">
    <source>
        <dbReference type="Proteomes" id="UP001287286"/>
    </source>
</evidence>
<gene>
    <name evidence="3" type="ORF">PCL_06227</name>
    <name evidence="2" type="ORF">Purlil1_4125</name>
</gene>
<reference evidence="2" key="3">
    <citation type="submission" date="2023-11" db="EMBL/GenBank/DDBJ databases">
        <authorList>
            <person name="Beijen E."/>
            <person name="Ohm R.A."/>
        </authorList>
    </citation>
    <scope>NUCLEOTIDE SEQUENCE</scope>
    <source>
        <strain evidence="2">CBS 150709</strain>
    </source>
</reference>
<evidence type="ECO:0000313" key="2">
    <source>
        <dbReference type="EMBL" id="KAK4091695.1"/>
    </source>
</evidence>
<reference evidence="2 5" key="4">
    <citation type="journal article" date="2024" name="Microbiol. Resour. Announc.">
        <title>Genome annotations for the ascomycete fungi Trichoderma harzianum, Trichoderma aggressivum, and Purpureocillium lilacinum.</title>
        <authorList>
            <person name="Beijen E.P.W."/>
            <person name="Ohm R.A."/>
        </authorList>
    </citation>
    <scope>NUCLEOTIDE SEQUENCE [LARGE SCALE GENOMIC DNA]</scope>
    <source>
        <strain evidence="2 5">CBS 150709</strain>
    </source>
</reference>
<sequence length="497" mass="54003">MTLSSGRHARAERACASRVAEPPEIDVSLLAGLPDEAAALEMQIRAPEQPIGGWRVAPQGCDSRGGRAPFPGATALAARRPGTAHVCCCREGCIEGRGRGETALGEREGSTALRCAANLNISNSNLRTCERWDPTRPWRACPSPSPRPGHQPQPTSRSSERPRPMGSGPVHAARRATPALWAVLGCVRASVRARVRFHAHLYPRCRPGSSAADTHRHVHFKSPSLLPTARRCSGQHTATAPARMAWHRMAWHGMAWRRVASQALPGHEGEPRPARRCAAANTSPAALLGTHAHWNGCPWLVYDRSPRTLPPCDPERRDPRPVSGPASGLRLRQGLASATLFPRGNAALPHSAANVAVELRHRPRAWQWWTGDLTRLRRSPRAAQRQCRHGVPRHGPQCFSFVVPPKGFALALFASVPSYLRPPPSLARKHDAVSQISPLLSPDEARGAPAAKPPAAETAAKRAPERQRAQALGRRTSQTRAGVSSWPVAREGRRRRT</sequence>
<comment type="caution">
    <text evidence="3">The sequence shown here is derived from an EMBL/GenBank/DDBJ whole genome shotgun (WGS) entry which is preliminary data.</text>
</comment>
<dbReference type="Proteomes" id="UP001287286">
    <property type="component" value="Unassembled WGS sequence"/>
</dbReference>
<reference evidence="3" key="1">
    <citation type="submission" date="2015-05" db="EMBL/GenBank/DDBJ databases">
        <authorList>
            <person name="Wang D.B."/>
            <person name="Wang M."/>
        </authorList>
    </citation>
    <scope>NUCLEOTIDE SEQUENCE</scope>
    <source>
        <strain evidence="3">36-1</strain>
    </source>
</reference>
<dbReference type="Proteomes" id="UP000245956">
    <property type="component" value="Unassembled WGS sequence"/>
</dbReference>
<proteinExistence type="predicted"/>
<feature type="region of interest" description="Disordered" evidence="1">
    <location>
        <begin position="309"/>
        <end position="328"/>
    </location>
</feature>
<reference evidence="3 4" key="2">
    <citation type="journal article" date="2016" name="Front. Microbiol.">
        <title>Genome and transcriptome sequences reveal the specific parasitism of the nematophagous Purpureocillium lilacinum 36-1.</title>
        <authorList>
            <person name="Xie J."/>
            <person name="Li S."/>
            <person name="Mo C."/>
            <person name="Xiao X."/>
            <person name="Peng D."/>
            <person name="Wang G."/>
            <person name="Xiao Y."/>
        </authorList>
    </citation>
    <scope>NUCLEOTIDE SEQUENCE [LARGE SCALE GENOMIC DNA]</scope>
    <source>
        <strain evidence="3 4">36-1</strain>
    </source>
</reference>
<dbReference type="EMBL" id="LCWV01000002">
    <property type="protein sequence ID" value="PWI75569.1"/>
    <property type="molecule type" value="Genomic_DNA"/>
</dbReference>
<feature type="compositionally biased region" description="Low complexity" evidence="1">
    <location>
        <begin position="447"/>
        <end position="458"/>
    </location>
</feature>
<dbReference type="AlphaFoldDB" id="A0A2U3EM30"/>
<protein>
    <submittedName>
        <fullName evidence="3">Uncharacterized protein</fullName>
    </submittedName>
</protein>
<name>A0A2U3EM30_PURLI</name>
<evidence type="ECO:0000256" key="1">
    <source>
        <dbReference type="SAM" id="MobiDB-lite"/>
    </source>
</evidence>
<feature type="region of interest" description="Disordered" evidence="1">
    <location>
        <begin position="137"/>
        <end position="172"/>
    </location>
</feature>
<feature type="region of interest" description="Disordered" evidence="1">
    <location>
        <begin position="439"/>
        <end position="497"/>
    </location>
</feature>
<organism evidence="3 4">
    <name type="scientific">Purpureocillium lilacinum</name>
    <name type="common">Paecilomyces lilacinus</name>
    <dbReference type="NCBI Taxonomy" id="33203"/>
    <lineage>
        <taxon>Eukaryota</taxon>
        <taxon>Fungi</taxon>
        <taxon>Dikarya</taxon>
        <taxon>Ascomycota</taxon>
        <taxon>Pezizomycotina</taxon>
        <taxon>Sordariomycetes</taxon>
        <taxon>Hypocreomycetidae</taxon>
        <taxon>Hypocreales</taxon>
        <taxon>Ophiocordycipitaceae</taxon>
        <taxon>Purpureocillium</taxon>
    </lineage>
</organism>
<keyword evidence="5" id="KW-1185">Reference proteome</keyword>
<dbReference type="EMBL" id="JAWRVI010000011">
    <property type="protein sequence ID" value="KAK4091695.1"/>
    <property type="molecule type" value="Genomic_DNA"/>
</dbReference>
<accession>A0A2U3EM30</accession>
<evidence type="ECO:0000313" key="4">
    <source>
        <dbReference type="Proteomes" id="UP000245956"/>
    </source>
</evidence>